<comment type="caution">
    <text evidence="1">The sequence shown here is derived from an EMBL/GenBank/DDBJ whole genome shotgun (WGS) entry which is preliminary data.</text>
</comment>
<name>A0ABP9VZF8_9BACT</name>
<evidence type="ECO:0000313" key="1">
    <source>
        <dbReference type="EMBL" id="GAA5510478.1"/>
    </source>
</evidence>
<evidence type="ECO:0000313" key="2">
    <source>
        <dbReference type="Proteomes" id="UP001416858"/>
    </source>
</evidence>
<gene>
    <name evidence="1" type="ORF">Rcae01_05986</name>
</gene>
<keyword evidence="2" id="KW-1185">Reference proteome</keyword>
<proteinExistence type="predicted"/>
<dbReference type="Proteomes" id="UP001416858">
    <property type="component" value="Unassembled WGS sequence"/>
</dbReference>
<accession>A0ABP9VZF8</accession>
<organism evidence="1 2">
    <name type="scientific">Novipirellula caenicola</name>
    <dbReference type="NCBI Taxonomy" id="1536901"/>
    <lineage>
        <taxon>Bacteria</taxon>
        <taxon>Pseudomonadati</taxon>
        <taxon>Planctomycetota</taxon>
        <taxon>Planctomycetia</taxon>
        <taxon>Pirellulales</taxon>
        <taxon>Pirellulaceae</taxon>
        <taxon>Novipirellula</taxon>
    </lineage>
</organism>
<dbReference type="EMBL" id="BAABRO010000023">
    <property type="protein sequence ID" value="GAA5510478.1"/>
    <property type="molecule type" value="Genomic_DNA"/>
</dbReference>
<reference evidence="1 2" key="1">
    <citation type="submission" date="2024-02" db="EMBL/GenBank/DDBJ databases">
        <title>Rhodopirellula caenicola NBRC 110016.</title>
        <authorList>
            <person name="Ichikawa N."/>
            <person name="Katano-Makiyama Y."/>
            <person name="Hidaka K."/>
        </authorList>
    </citation>
    <scope>NUCLEOTIDE SEQUENCE [LARGE SCALE GENOMIC DNA]</scope>
    <source>
        <strain evidence="1 2">NBRC 110016</strain>
    </source>
</reference>
<protein>
    <submittedName>
        <fullName evidence="1">Uncharacterized protein</fullName>
    </submittedName>
</protein>
<sequence length="75" mass="8288">MTKRKRATCMSPAFFDLVQRFVAMEMFCDFTVGYLTSGYFTTKFTSRPGTTICLTIVLPANCSLTLASAKAISIN</sequence>